<dbReference type="OrthoDB" id="275583at2759"/>
<dbReference type="Proteomes" id="UP000887013">
    <property type="component" value="Unassembled WGS sequence"/>
</dbReference>
<comment type="caution">
    <text evidence="2">The sequence shown here is derived from an EMBL/GenBank/DDBJ whole genome shotgun (WGS) entry which is preliminary data.</text>
</comment>
<protein>
    <submittedName>
        <fullName evidence="2">Uncharacterized protein</fullName>
    </submittedName>
</protein>
<feature type="coiled-coil region" evidence="1">
    <location>
        <begin position="36"/>
        <end position="70"/>
    </location>
</feature>
<reference evidence="2" key="1">
    <citation type="submission" date="2020-08" db="EMBL/GenBank/DDBJ databases">
        <title>Multicomponent nature underlies the extraordinary mechanical properties of spider dragline silk.</title>
        <authorList>
            <person name="Kono N."/>
            <person name="Nakamura H."/>
            <person name="Mori M."/>
            <person name="Yoshida Y."/>
            <person name="Ohtoshi R."/>
            <person name="Malay A.D."/>
            <person name="Moran D.A.P."/>
            <person name="Tomita M."/>
            <person name="Numata K."/>
            <person name="Arakawa K."/>
        </authorList>
    </citation>
    <scope>NUCLEOTIDE SEQUENCE</scope>
</reference>
<name>A0A8X6PDA8_NEPPI</name>
<evidence type="ECO:0000313" key="3">
    <source>
        <dbReference type="Proteomes" id="UP000887013"/>
    </source>
</evidence>
<keyword evidence="1" id="KW-0175">Coiled coil</keyword>
<proteinExistence type="predicted"/>
<evidence type="ECO:0000256" key="1">
    <source>
        <dbReference type="SAM" id="Coils"/>
    </source>
</evidence>
<dbReference type="AlphaFoldDB" id="A0A8X6PDA8"/>
<gene>
    <name evidence="2" type="ORF">NPIL_583251</name>
</gene>
<accession>A0A8X6PDA8</accession>
<sequence>MKTLQVKNDELSSTLSNIQQIQTRRRSRLDGENNKLYSSESVIRNLQKELENLKLENDSLFYQLQRIKEKAEVQKNSCNCKVDKMMKIQNKKKFENHRLHFQSIYSEAKSSKNLSLKSNETVNEKLEEDLFKQNASFNCSSLNILSKSQNKEKSL</sequence>
<evidence type="ECO:0000313" key="2">
    <source>
        <dbReference type="EMBL" id="GFT60558.1"/>
    </source>
</evidence>
<dbReference type="EMBL" id="BMAW01018849">
    <property type="protein sequence ID" value="GFT60558.1"/>
    <property type="molecule type" value="Genomic_DNA"/>
</dbReference>
<keyword evidence="3" id="KW-1185">Reference proteome</keyword>
<organism evidence="2 3">
    <name type="scientific">Nephila pilipes</name>
    <name type="common">Giant wood spider</name>
    <name type="synonym">Nephila maculata</name>
    <dbReference type="NCBI Taxonomy" id="299642"/>
    <lineage>
        <taxon>Eukaryota</taxon>
        <taxon>Metazoa</taxon>
        <taxon>Ecdysozoa</taxon>
        <taxon>Arthropoda</taxon>
        <taxon>Chelicerata</taxon>
        <taxon>Arachnida</taxon>
        <taxon>Araneae</taxon>
        <taxon>Araneomorphae</taxon>
        <taxon>Entelegynae</taxon>
        <taxon>Araneoidea</taxon>
        <taxon>Nephilidae</taxon>
        <taxon>Nephila</taxon>
    </lineage>
</organism>